<protein>
    <recommendedName>
        <fullName evidence="3">Prevent-host-death protein</fullName>
    </recommendedName>
</protein>
<evidence type="ECO:0000313" key="1">
    <source>
        <dbReference type="EMBL" id="BDP42757.1"/>
    </source>
</evidence>
<dbReference type="Proteomes" id="UP001064971">
    <property type="component" value="Chromosome"/>
</dbReference>
<reference evidence="1" key="1">
    <citation type="submission" date="2022-07" db="EMBL/GenBank/DDBJ databases">
        <title>Complete Genome Sequence of the Radioresistant Bacterium Deinococcus aetherius ST0316, Isolated from the Air Dust collected in Lower Stratosphere above Japan.</title>
        <authorList>
            <person name="Satoh K."/>
            <person name="Hagiwara K."/>
            <person name="Katsumata K."/>
            <person name="Kubo A."/>
            <person name="Yokobori S."/>
            <person name="Yamagishi A."/>
            <person name="Oono Y."/>
            <person name="Narumi I."/>
        </authorList>
    </citation>
    <scope>NUCLEOTIDE SEQUENCE</scope>
    <source>
        <strain evidence="1">ST0316</strain>
    </source>
</reference>
<evidence type="ECO:0008006" key="3">
    <source>
        <dbReference type="Google" id="ProtNLM"/>
    </source>
</evidence>
<name>A0ABM8AGE3_9DEIO</name>
<organism evidence="1 2">
    <name type="scientific">Deinococcus aetherius</name>
    <dbReference type="NCBI Taxonomy" id="200252"/>
    <lineage>
        <taxon>Bacteria</taxon>
        <taxon>Thermotogati</taxon>
        <taxon>Deinococcota</taxon>
        <taxon>Deinococci</taxon>
        <taxon>Deinococcales</taxon>
        <taxon>Deinococcaceae</taxon>
        <taxon>Deinococcus</taxon>
    </lineage>
</organism>
<keyword evidence="2" id="KW-1185">Reference proteome</keyword>
<dbReference type="EMBL" id="AP026560">
    <property type="protein sequence ID" value="BDP42757.1"/>
    <property type="molecule type" value="Genomic_DNA"/>
</dbReference>
<proteinExistence type="predicted"/>
<accession>A0ABM8AGE3</accession>
<dbReference type="RefSeq" id="WP_264775440.1">
    <property type="nucleotide sequence ID" value="NZ_AP026560.1"/>
</dbReference>
<gene>
    <name evidence="1" type="ORF">DAETH_27260</name>
</gene>
<evidence type="ECO:0000313" key="2">
    <source>
        <dbReference type="Proteomes" id="UP001064971"/>
    </source>
</evidence>
<sequence>MAVKRVGIKEFKDKATQLLASEDLLVVERHGKPIGFYTPIKRADPEKVREAAARLDAKMEELAKRLSVSVEELEDMMFSDAR</sequence>